<feature type="transmembrane region" description="Helical" evidence="12">
    <location>
        <begin position="466"/>
        <end position="485"/>
    </location>
</feature>
<feature type="compositionally biased region" description="Low complexity" evidence="11">
    <location>
        <begin position="515"/>
        <end position="528"/>
    </location>
</feature>
<comment type="caution">
    <text evidence="14">The sequence shown here is derived from an EMBL/GenBank/DDBJ whole genome shotgun (WGS) entry which is preliminary data.</text>
</comment>
<dbReference type="PROSITE" id="PS50262">
    <property type="entry name" value="G_PROTEIN_RECEP_F1_2"/>
    <property type="match status" value="1"/>
</dbReference>
<dbReference type="Gene3D" id="1.20.1070.10">
    <property type="entry name" value="Rhodopsin 7-helix transmembrane proteins"/>
    <property type="match status" value="2"/>
</dbReference>
<evidence type="ECO:0000256" key="1">
    <source>
        <dbReference type="ARBA" id="ARBA00004651"/>
    </source>
</evidence>
<dbReference type="GO" id="GO:0005886">
    <property type="term" value="C:plasma membrane"/>
    <property type="evidence" value="ECO:0007669"/>
    <property type="project" value="UniProtKB-SubCell"/>
</dbReference>
<feature type="transmembrane region" description="Helical" evidence="12">
    <location>
        <begin position="147"/>
        <end position="171"/>
    </location>
</feature>
<keyword evidence="5 12" id="KW-1133">Transmembrane helix</keyword>
<evidence type="ECO:0000256" key="4">
    <source>
        <dbReference type="ARBA" id="ARBA00022692"/>
    </source>
</evidence>
<comment type="similarity">
    <text evidence="2 10">Belongs to the G-protein coupled receptor 1 family.</text>
</comment>
<feature type="transmembrane region" description="Helical" evidence="12">
    <location>
        <begin position="97"/>
        <end position="118"/>
    </location>
</feature>
<evidence type="ECO:0000256" key="12">
    <source>
        <dbReference type="SAM" id="Phobius"/>
    </source>
</evidence>
<feature type="transmembrane region" description="Helical" evidence="12">
    <location>
        <begin position="12"/>
        <end position="39"/>
    </location>
</feature>
<dbReference type="InParanoid" id="A0A482XUK1"/>
<feature type="transmembrane region" description="Helical" evidence="12">
    <location>
        <begin position="428"/>
        <end position="446"/>
    </location>
</feature>
<keyword evidence="7 12" id="KW-0472">Membrane</keyword>
<reference evidence="14 15" key="1">
    <citation type="journal article" date="2017" name="Gigascience">
        <title>Genome sequence of the small brown planthopper, Laodelphax striatellus.</title>
        <authorList>
            <person name="Zhu J."/>
            <person name="Jiang F."/>
            <person name="Wang X."/>
            <person name="Yang P."/>
            <person name="Bao Y."/>
            <person name="Zhao W."/>
            <person name="Wang W."/>
            <person name="Lu H."/>
            <person name="Wang Q."/>
            <person name="Cui N."/>
            <person name="Li J."/>
            <person name="Chen X."/>
            <person name="Luo L."/>
            <person name="Yu J."/>
            <person name="Kang L."/>
            <person name="Cui F."/>
        </authorList>
    </citation>
    <scope>NUCLEOTIDE SEQUENCE [LARGE SCALE GENOMIC DNA]</scope>
    <source>
        <strain evidence="14">Lst14</strain>
    </source>
</reference>
<dbReference type="FunCoup" id="A0A482XUK1">
    <property type="interactions" value="80"/>
</dbReference>
<dbReference type="PANTHER" id="PTHR24228">
    <property type="entry name" value="B2 BRADYKININ RECEPTOR/ANGIOTENSIN II RECEPTOR"/>
    <property type="match status" value="1"/>
</dbReference>
<feature type="transmembrane region" description="Helical" evidence="12">
    <location>
        <begin position="59"/>
        <end position="77"/>
    </location>
</feature>
<dbReference type="Pfam" id="PF00001">
    <property type="entry name" value="7tm_1"/>
    <property type="match status" value="1"/>
</dbReference>
<evidence type="ECO:0000256" key="3">
    <source>
        <dbReference type="ARBA" id="ARBA00022475"/>
    </source>
</evidence>
<feature type="compositionally biased region" description="Polar residues" evidence="11">
    <location>
        <begin position="261"/>
        <end position="276"/>
    </location>
</feature>
<keyword evidence="8 10" id="KW-0675">Receptor</keyword>
<evidence type="ECO:0000256" key="8">
    <source>
        <dbReference type="ARBA" id="ARBA00023170"/>
    </source>
</evidence>
<evidence type="ECO:0000313" key="14">
    <source>
        <dbReference type="EMBL" id="RZF49017.1"/>
    </source>
</evidence>
<evidence type="ECO:0000259" key="13">
    <source>
        <dbReference type="PROSITE" id="PS50262"/>
    </source>
</evidence>
<keyword evidence="6 10" id="KW-0297">G-protein coupled receptor</keyword>
<feature type="compositionally biased region" description="Basic residues" evidence="11">
    <location>
        <begin position="366"/>
        <end position="378"/>
    </location>
</feature>
<feature type="region of interest" description="Disordered" evidence="11">
    <location>
        <begin position="507"/>
        <end position="528"/>
    </location>
</feature>
<dbReference type="GO" id="GO:0004930">
    <property type="term" value="F:G protein-coupled receptor activity"/>
    <property type="evidence" value="ECO:0007669"/>
    <property type="project" value="UniProtKB-KW"/>
</dbReference>
<dbReference type="PRINTS" id="PR00237">
    <property type="entry name" value="GPCRRHODOPSN"/>
</dbReference>
<keyword evidence="3" id="KW-1003">Cell membrane</keyword>
<evidence type="ECO:0000256" key="2">
    <source>
        <dbReference type="ARBA" id="ARBA00010663"/>
    </source>
</evidence>
<gene>
    <name evidence="14" type="ORF">LSTR_LSTR010725</name>
</gene>
<comment type="subcellular location">
    <subcellularLocation>
        <location evidence="1">Cell membrane</location>
        <topology evidence="1">Multi-pass membrane protein</topology>
    </subcellularLocation>
</comment>
<keyword evidence="9 10" id="KW-0807">Transducer</keyword>
<feature type="compositionally biased region" description="Low complexity" evidence="11">
    <location>
        <begin position="277"/>
        <end position="291"/>
    </location>
</feature>
<organism evidence="14 15">
    <name type="scientific">Laodelphax striatellus</name>
    <name type="common">Small brown planthopper</name>
    <name type="synonym">Delphax striatella</name>
    <dbReference type="NCBI Taxonomy" id="195883"/>
    <lineage>
        <taxon>Eukaryota</taxon>
        <taxon>Metazoa</taxon>
        <taxon>Ecdysozoa</taxon>
        <taxon>Arthropoda</taxon>
        <taxon>Hexapoda</taxon>
        <taxon>Insecta</taxon>
        <taxon>Pterygota</taxon>
        <taxon>Neoptera</taxon>
        <taxon>Paraneoptera</taxon>
        <taxon>Hemiptera</taxon>
        <taxon>Auchenorrhyncha</taxon>
        <taxon>Fulgoroidea</taxon>
        <taxon>Delphacidae</taxon>
        <taxon>Criomorphinae</taxon>
        <taxon>Laodelphax</taxon>
    </lineage>
</organism>
<feature type="compositionally biased region" description="Low complexity" evidence="11">
    <location>
        <begin position="398"/>
        <end position="412"/>
    </location>
</feature>
<dbReference type="InterPro" id="IPR000276">
    <property type="entry name" value="GPCR_Rhodpsn"/>
</dbReference>
<evidence type="ECO:0000256" key="10">
    <source>
        <dbReference type="RuleBase" id="RU000688"/>
    </source>
</evidence>
<dbReference type="InterPro" id="IPR017452">
    <property type="entry name" value="GPCR_Rhodpsn_7TM"/>
</dbReference>
<feature type="region of interest" description="Disordered" evidence="11">
    <location>
        <begin position="398"/>
        <end position="421"/>
    </location>
</feature>
<accession>A0A482XUK1</accession>
<feature type="region of interest" description="Disordered" evidence="11">
    <location>
        <begin position="243"/>
        <end position="291"/>
    </location>
</feature>
<evidence type="ECO:0000256" key="7">
    <source>
        <dbReference type="ARBA" id="ARBA00023136"/>
    </source>
</evidence>
<evidence type="ECO:0000256" key="5">
    <source>
        <dbReference type="ARBA" id="ARBA00022989"/>
    </source>
</evidence>
<dbReference type="AlphaFoldDB" id="A0A482XUK1"/>
<dbReference type="Proteomes" id="UP000291343">
    <property type="component" value="Unassembled WGS sequence"/>
</dbReference>
<sequence>MILCFQHLTLQVRNATAVFIINLSVSDLMSCCFNLPLAASTFWQRGWHHGHMLCQLFPLMRYGLLAVSLFTVLAITINRYVMIGHPTLYPKLYRRQYLGMMVACTWVSGFGALVATWLGRWGRFGLDQQIGSCSILPDAQGRSPKQFLFMVAFVIPCICIVVCYAKIFYIVRRTAMKSRLTNNARNNNVAVGYPMPTSSTTSSSALNSASTNFTTASNRPGGLFSKNSSGFAAYYTRGSGRSKLLRKHRKPSYSIGEDSAVGSSSTEAPSFSTTEKSSSLTENGNSTSTTTTTYDIIPVIRMVTIQTDLPDPHLLSPNKSVVLPDASSSSGIENPLGDDERDAVLSRSVTPTSMCDSSHPASPTPSRRRSINRKRYRKERLPSAVVTTTLSHIGAVFRRSSQLSRSPRRPSSAAPPTPGKMTAKDRKLLKMILVIFASFVTCYLPITVSKTTFRHNSMETRWLNIFGYILIYLTTCINPIIYVVMSSEYRQAYKNLLMCRTGDGSSHNNGHHGHGQINQPHNNNKNRG</sequence>
<dbReference type="OrthoDB" id="10044919at2759"/>
<protein>
    <recommendedName>
        <fullName evidence="13">G-protein coupled receptors family 1 profile domain-containing protein</fullName>
    </recommendedName>
</protein>
<dbReference type="PANTHER" id="PTHR24228:SF74">
    <property type="entry name" value="G-PROTEIN COUPLED RECEPTORS FAMILY 1 PROFILE DOMAIN-CONTAINING PROTEIN"/>
    <property type="match status" value="1"/>
</dbReference>
<dbReference type="PROSITE" id="PS00237">
    <property type="entry name" value="G_PROTEIN_RECEP_F1_1"/>
    <property type="match status" value="1"/>
</dbReference>
<dbReference type="SUPFAM" id="SSF81321">
    <property type="entry name" value="Family A G protein-coupled receptor-like"/>
    <property type="match status" value="1"/>
</dbReference>
<dbReference type="EMBL" id="QKKF02000561">
    <property type="protein sequence ID" value="RZF49017.1"/>
    <property type="molecule type" value="Genomic_DNA"/>
</dbReference>
<keyword evidence="15" id="KW-1185">Reference proteome</keyword>
<keyword evidence="4 10" id="KW-0812">Transmembrane</keyword>
<evidence type="ECO:0000256" key="11">
    <source>
        <dbReference type="SAM" id="MobiDB-lite"/>
    </source>
</evidence>
<evidence type="ECO:0000256" key="9">
    <source>
        <dbReference type="ARBA" id="ARBA00023224"/>
    </source>
</evidence>
<name>A0A482XUK1_LAOST</name>
<evidence type="ECO:0000256" key="6">
    <source>
        <dbReference type="ARBA" id="ARBA00023040"/>
    </source>
</evidence>
<feature type="domain" description="G-protein coupled receptors family 1 profile" evidence="13">
    <location>
        <begin position="1"/>
        <end position="482"/>
    </location>
</feature>
<evidence type="ECO:0000313" key="15">
    <source>
        <dbReference type="Proteomes" id="UP000291343"/>
    </source>
</evidence>
<dbReference type="SMR" id="A0A482XUK1"/>
<dbReference type="STRING" id="195883.A0A482XUK1"/>
<proteinExistence type="inferred from homology"/>
<feature type="region of interest" description="Disordered" evidence="11">
    <location>
        <begin position="320"/>
        <end position="378"/>
    </location>
</feature>
<feature type="compositionally biased region" description="Polar residues" evidence="11">
    <location>
        <begin position="347"/>
        <end position="365"/>
    </location>
</feature>